<keyword evidence="4" id="KW-1185">Reference proteome</keyword>
<dbReference type="Pfam" id="PF01381">
    <property type="entry name" value="HTH_3"/>
    <property type="match status" value="1"/>
</dbReference>
<dbReference type="NCBIfam" id="NF007271">
    <property type="entry name" value="PRK09726.1"/>
    <property type="match status" value="1"/>
</dbReference>
<evidence type="ECO:0000313" key="4">
    <source>
        <dbReference type="Proteomes" id="UP001569153"/>
    </source>
</evidence>
<protein>
    <submittedName>
        <fullName evidence="3">Type II toxin-antitoxin system antitoxin HipB</fullName>
    </submittedName>
</protein>
<organism evidence="3 4">
    <name type="scientific">Vibrio cortegadensis</name>
    <dbReference type="NCBI Taxonomy" id="1328770"/>
    <lineage>
        <taxon>Bacteria</taxon>
        <taxon>Pseudomonadati</taxon>
        <taxon>Pseudomonadota</taxon>
        <taxon>Gammaproteobacteria</taxon>
        <taxon>Vibrionales</taxon>
        <taxon>Vibrionaceae</taxon>
        <taxon>Vibrio</taxon>
    </lineage>
</organism>
<evidence type="ECO:0000313" key="3">
    <source>
        <dbReference type="EMBL" id="MEZ8196941.1"/>
    </source>
</evidence>
<dbReference type="EMBL" id="JBGOOT010000040">
    <property type="protein sequence ID" value="MEZ8196941.1"/>
    <property type="molecule type" value="Genomic_DNA"/>
</dbReference>
<feature type="region of interest" description="Disordered" evidence="1">
    <location>
        <begin position="70"/>
        <end position="94"/>
    </location>
</feature>
<dbReference type="Proteomes" id="UP001569153">
    <property type="component" value="Unassembled WGS sequence"/>
</dbReference>
<dbReference type="RefSeq" id="WP_113796383.1">
    <property type="nucleotide sequence ID" value="NZ_JBGONK010000012.1"/>
</dbReference>
<sequence>MIYSPKQLADRMLLIRRKNGWTQSELAKEVGIKRATISNFENNPNKTTISTLFRPFQPHRGLHILSLREAHSLGKNPQKASASGQLPNRQLNNT</sequence>
<dbReference type="CDD" id="cd00093">
    <property type="entry name" value="HTH_XRE"/>
    <property type="match status" value="1"/>
</dbReference>
<dbReference type="Gene3D" id="1.10.260.40">
    <property type="entry name" value="lambda repressor-like DNA-binding domains"/>
    <property type="match status" value="1"/>
</dbReference>
<dbReference type="InterPro" id="IPR001387">
    <property type="entry name" value="Cro/C1-type_HTH"/>
</dbReference>
<dbReference type="PROSITE" id="PS50943">
    <property type="entry name" value="HTH_CROC1"/>
    <property type="match status" value="1"/>
</dbReference>
<feature type="domain" description="HTH cro/C1-type" evidence="2">
    <location>
        <begin position="12"/>
        <end position="54"/>
    </location>
</feature>
<reference evidence="3 4" key="1">
    <citation type="submission" date="2024-06" db="EMBL/GenBank/DDBJ databases">
        <authorList>
            <person name="Steensen K."/>
            <person name="Seneca J."/>
            <person name="Bartlau N."/>
            <person name="Yu A.X."/>
            <person name="Polz M.F."/>
        </authorList>
    </citation>
    <scope>NUCLEOTIDE SEQUENCE [LARGE SCALE GENOMIC DNA]</scope>
    <source>
        <strain evidence="3 4">FF146</strain>
    </source>
</reference>
<feature type="compositionally biased region" description="Polar residues" evidence="1">
    <location>
        <begin position="78"/>
        <end position="94"/>
    </location>
</feature>
<proteinExistence type="predicted"/>
<dbReference type="SMART" id="SM00530">
    <property type="entry name" value="HTH_XRE"/>
    <property type="match status" value="1"/>
</dbReference>
<dbReference type="InterPro" id="IPR010982">
    <property type="entry name" value="Lambda_DNA-bd_dom_sf"/>
</dbReference>
<evidence type="ECO:0000256" key="1">
    <source>
        <dbReference type="SAM" id="MobiDB-lite"/>
    </source>
</evidence>
<comment type="caution">
    <text evidence="3">The sequence shown here is derived from an EMBL/GenBank/DDBJ whole genome shotgun (WGS) entry which is preliminary data.</text>
</comment>
<evidence type="ECO:0000259" key="2">
    <source>
        <dbReference type="PROSITE" id="PS50943"/>
    </source>
</evidence>
<dbReference type="SUPFAM" id="SSF47413">
    <property type="entry name" value="lambda repressor-like DNA-binding domains"/>
    <property type="match status" value="1"/>
</dbReference>
<accession>A0ABV4MBM4</accession>
<gene>
    <name evidence="3" type="primary">hipB</name>
    <name evidence="3" type="ORF">ACED38_18935</name>
</gene>
<name>A0ABV4MBM4_9VIBR</name>